<accession>A0A4Q1CI91</accession>
<dbReference type="Proteomes" id="UP000290204">
    <property type="component" value="Unassembled WGS sequence"/>
</dbReference>
<protein>
    <submittedName>
        <fullName evidence="1">Uncharacterized protein</fullName>
    </submittedName>
</protein>
<dbReference type="OrthoDB" id="662966at2"/>
<sequence>MQNQVSYKPLPFFFVGKAVTNDRIGSYVSQKHSILSNAIGKPDTKSIWYSKEHLTKLLEEIEHAGGDGIRIHLGMYEQGHEFQGQLCLVMNTTRELIVGNNTYHPDIVLENEADFAERSTLERDVIVFPGDDPISARKKDFNFGSPCPPLCDPPPTEIG</sequence>
<dbReference type="EMBL" id="SDHW01000003">
    <property type="protein sequence ID" value="RXK60030.1"/>
    <property type="molecule type" value="Genomic_DNA"/>
</dbReference>
<name>A0A4Q1CI91_9BACT</name>
<dbReference type="AlphaFoldDB" id="A0A4Q1CI91"/>
<comment type="caution">
    <text evidence="1">The sequence shown here is derived from an EMBL/GenBank/DDBJ whole genome shotgun (WGS) entry which is preliminary data.</text>
</comment>
<evidence type="ECO:0000313" key="1">
    <source>
        <dbReference type="EMBL" id="RXK60030.1"/>
    </source>
</evidence>
<organism evidence="1 2">
    <name type="scientific">Lacibacter luteus</name>
    <dbReference type="NCBI Taxonomy" id="2508719"/>
    <lineage>
        <taxon>Bacteria</taxon>
        <taxon>Pseudomonadati</taxon>
        <taxon>Bacteroidota</taxon>
        <taxon>Chitinophagia</taxon>
        <taxon>Chitinophagales</taxon>
        <taxon>Chitinophagaceae</taxon>
        <taxon>Lacibacter</taxon>
    </lineage>
</organism>
<gene>
    <name evidence="1" type="ORF">ESA94_13365</name>
</gene>
<proteinExistence type="predicted"/>
<keyword evidence="2" id="KW-1185">Reference proteome</keyword>
<dbReference type="RefSeq" id="WP_129131404.1">
    <property type="nucleotide sequence ID" value="NZ_SDHW01000003.1"/>
</dbReference>
<evidence type="ECO:0000313" key="2">
    <source>
        <dbReference type="Proteomes" id="UP000290204"/>
    </source>
</evidence>
<reference evidence="1 2" key="1">
    <citation type="submission" date="2019-01" db="EMBL/GenBank/DDBJ databases">
        <title>Lacibacter sp. strain TTM-7.</title>
        <authorList>
            <person name="Chen W.-M."/>
        </authorList>
    </citation>
    <scope>NUCLEOTIDE SEQUENCE [LARGE SCALE GENOMIC DNA]</scope>
    <source>
        <strain evidence="1 2">TTM-7</strain>
    </source>
</reference>